<organism evidence="6 7">
    <name type="scientific">Macleaya cordata</name>
    <name type="common">Five-seeded plume-poppy</name>
    <name type="synonym">Bocconia cordata</name>
    <dbReference type="NCBI Taxonomy" id="56857"/>
    <lineage>
        <taxon>Eukaryota</taxon>
        <taxon>Viridiplantae</taxon>
        <taxon>Streptophyta</taxon>
        <taxon>Embryophyta</taxon>
        <taxon>Tracheophyta</taxon>
        <taxon>Spermatophyta</taxon>
        <taxon>Magnoliopsida</taxon>
        <taxon>Ranunculales</taxon>
        <taxon>Papaveraceae</taxon>
        <taxon>Papaveroideae</taxon>
        <taxon>Macleaya</taxon>
    </lineage>
</organism>
<dbReference type="OrthoDB" id="1523082at2759"/>
<dbReference type="Proteomes" id="UP000195402">
    <property type="component" value="Unassembled WGS sequence"/>
</dbReference>
<evidence type="ECO:0000256" key="1">
    <source>
        <dbReference type="ARBA" id="ARBA00022723"/>
    </source>
</evidence>
<feature type="domain" description="Non-haem dioxygenase N-terminal" evidence="5">
    <location>
        <begin position="68"/>
        <end position="129"/>
    </location>
</feature>
<evidence type="ECO:0000259" key="5">
    <source>
        <dbReference type="Pfam" id="PF14226"/>
    </source>
</evidence>
<keyword evidence="6" id="KW-0223">Dioxygenase</keyword>
<dbReference type="STRING" id="56857.A0A200RAB5"/>
<dbReference type="OMA" id="RIYRYNH"/>
<dbReference type="PANTHER" id="PTHR34945:SF4">
    <property type="entry name" value="2-OXOGLUTARATE (2OG) AND FE(II)-DEPENDENT OXYGENASE SUPERFAMILY PROTEIN"/>
    <property type="match status" value="1"/>
</dbReference>
<dbReference type="Gene3D" id="2.60.120.330">
    <property type="entry name" value="B-lactam Antibiotic, Isopenicillin N Synthase, Chain"/>
    <property type="match status" value="1"/>
</dbReference>
<keyword evidence="4" id="KW-0472">Membrane</keyword>
<protein>
    <submittedName>
        <fullName evidence="6">Non-heme dioxygenase N-terminal domain</fullName>
    </submittedName>
</protein>
<dbReference type="GO" id="GO:0051213">
    <property type="term" value="F:dioxygenase activity"/>
    <property type="evidence" value="ECO:0007669"/>
    <property type="project" value="UniProtKB-KW"/>
</dbReference>
<feature type="transmembrane region" description="Helical" evidence="4">
    <location>
        <begin position="341"/>
        <end position="361"/>
    </location>
</feature>
<evidence type="ECO:0000313" key="6">
    <source>
        <dbReference type="EMBL" id="OVA19662.1"/>
    </source>
</evidence>
<feature type="region of interest" description="Disordered" evidence="3">
    <location>
        <begin position="217"/>
        <end position="237"/>
    </location>
</feature>
<name>A0A200RAB5_MACCD</name>
<proteinExistence type="predicted"/>
<feature type="compositionally biased region" description="Polar residues" evidence="3">
    <location>
        <begin position="1"/>
        <end position="11"/>
    </location>
</feature>
<dbReference type="AlphaFoldDB" id="A0A200RAB5"/>
<evidence type="ECO:0000256" key="4">
    <source>
        <dbReference type="SAM" id="Phobius"/>
    </source>
</evidence>
<dbReference type="InterPro" id="IPR026992">
    <property type="entry name" value="DIOX_N"/>
</dbReference>
<reference evidence="6 7" key="1">
    <citation type="journal article" date="2017" name="Mol. Plant">
        <title>The Genome of Medicinal Plant Macleaya cordata Provides New Insights into Benzylisoquinoline Alkaloids Metabolism.</title>
        <authorList>
            <person name="Liu X."/>
            <person name="Liu Y."/>
            <person name="Huang P."/>
            <person name="Ma Y."/>
            <person name="Qing Z."/>
            <person name="Tang Q."/>
            <person name="Cao H."/>
            <person name="Cheng P."/>
            <person name="Zheng Y."/>
            <person name="Yuan Z."/>
            <person name="Zhou Y."/>
            <person name="Liu J."/>
            <person name="Tang Z."/>
            <person name="Zhuo Y."/>
            <person name="Zhang Y."/>
            <person name="Yu L."/>
            <person name="Huang J."/>
            <person name="Yang P."/>
            <person name="Peng Q."/>
            <person name="Zhang J."/>
            <person name="Jiang W."/>
            <person name="Zhang Z."/>
            <person name="Lin K."/>
            <person name="Ro D.K."/>
            <person name="Chen X."/>
            <person name="Xiong X."/>
            <person name="Shang Y."/>
            <person name="Huang S."/>
            <person name="Zeng J."/>
        </authorList>
    </citation>
    <scope>NUCLEOTIDE SEQUENCE [LARGE SCALE GENOMIC DNA]</scope>
    <source>
        <strain evidence="7">cv. BLH2017</strain>
        <tissue evidence="6">Root</tissue>
    </source>
</reference>
<keyword evidence="7" id="KW-1185">Reference proteome</keyword>
<evidence type="ECO:0000313" key="7">
    <source>
        <dbReference type="Proteomes" id="UP000195402"/>
    </source>
</evidence>
<feature type="compositionally biased region" description="Basic and acidic residues" evidence="3">
    <location>
        <begin position="220"/>
        <end position="230"/>
    </location>
</feature>
<dbReference type="InParanoid" id="A0A200RAB5"/>
<keyword evidence="4" id="KW-0812">Transmembrane</keyword>
<keyword evidence="6" id="KW-0560">Oxidoreductase</keyword>
<feature type="region of interest" description="Disordered" evidence="3">
    <location>
        <begin position="1"/>
        <end position="24"/>
    </location>
</feature>
<keyword evidence="4" id="KW-1133">Transmembrane helix</keyword>
<evidence type="ECO:0000256" key="3">
    <source>
        <dbReference type="SAM" id="MobiDB-lite"/>
    </source>
</evidence>
<accession>A0A200RAB5</accession>
<dbReference type="GO" id="GO:0046872">
    <property type="term" value="F:metal ion binding"/>
    <property type="evidence" value="ECO:0007669"/>
    <property type="project" value="UniProtKB-KW"/>
</dbReference>
<dbReference type="SUPFAM" id="SSF51197">
    <property type="entry name" value="Clavaminate synthase-like"/>
    <property type="match status" value="1"/>
</dbReference>
<dbReference type="FunCoup" id="A0A200RAB5">
    <property type="interactions" value="166"/>
</dbReference>
<keyword evidence="1" id="KW-0479">Metal-binding</keyword>
<dbReference type="Pfam" id="PF14226">
    <property type="entry name" value="DIOX_N"/>
    <property type="match status" value="1"/>
</dbReference>
<dbReference type="PANTHER" id="PTHR34945">
    <property type="entry name" value="2-OXOGLUTARATE (2OG) AND FE(II)-DEPENDENT OXYGENASE SUPERFAMILY PROTEIN"/>
    <property type="match status" value="1"/>
</dbReference>
<evidence type="ECO:0000256" key="2">
    <source>
        <dbReference type="ARBA" id="ARBA00023004"/>
    </source>
</evidence>
<sequence length="364" mass="41091">MAILRTQSRLFSRTPPPSPIATAKGLKSAAVNDQILSEYLEKTLHIPDLTLPESYFSANDHRRIPVEIDFSSLKSRDDDSIRQLLESVTELGVFRLIGHGISADELQSTIAEAELVFRISKEKKKRNLSINIGSKNVSRDEFFWSRSGKETSVTLRDEIGSEKYQILSRKMDDIYDKLEAVAESVGQILFEYITEPVEKRNQERESVLFYYRYSSSSSSTEHDQSGHEENNIVMSSSSSASDHHGALSLYIYVGDQKFHINTGKGLLSCKTCSGTIVVTVRKQLEEWSQGKFKCVTGEPIVAQSIHVNPSYAIEFMFSPPSSTLYYNSNRKIKSISIFDQILIAIIIAFLYTFFTYISSILKGE</sequence>
<gene>
    <name evidence="6" type="ORF">BVC80_8585g5</name>
</gene>
<comment type="caution">
    <text evidence="6">The sequence shown here is derived from an EMBL/GenBank/DDBJ whole genome shotgun (WGS) entry which is preliminary data.</text>
</comment>
<dbReference type="InterPro" id="IPR027443">
    <property type="entry name" value="IPNS-like_sf"/>
</dbReference>
<dbReference type="EMBL" id="MVGT01000182">
    <property type="protein sequence ID" value="OVA19662.1"/>
    <property type="molecule type" value="Genomic_DNA"/>
</dbReference>
<keyword evidence="2" id="KW-0408">Iron</keyword>